<keyword evidence="2" id="KW-1185">Reference proteome</keyword>
<proteinExistence type="predicted"/>
<accession>A0A4Z0YD52</accession>
<dbReference type="SUPFAM" id="SSF56112">
    <property type="entry name" value="Protein kinase-like (PK-like)"/>
    <property type="match status" value="1"/>
</dbReference>
<evidence type="ECO:0008006" key="3">
    <source>
        <dbReference type="Google" id="ProtNLM"/>
    </source>
</evidence>
<evidence type="ECO:0000313" key="2">
    <source>
        <dbReference type="Proteomes" id="UP000297716"/>
    </source>
</evidence>
<dbReference type="STRING" id="37992.A0A4Z0YD52"/>
<comment type="caution">
    <text evidence="1">The sequence shown here is derived from an EMBL/GenBank/DDBJ whole genome shotgun (WGS) entry which is preliminary data.</text>
</comment>
<name>A0A4Z0YD52_9PEZI</name>
<dbReference type="AlphaFoldDB" id="A0A4Z0YD52"/>
<gene>
    <name evidence="1" type="ORF">E0Z10_g6849</name>
</gene>
<dbReference type="EMBL" id="SKBN01000148">
    <property type="protein sequence ID" value="TGJ81914.1"/>
    <property type="molecule type" value="Genomic_DNA"/>
</dbReference>
<evidence type="ECO:0000313" key="1">
    <source>
        <dbReference type="EMBL" id="TGJ81914.1"/>
    </source>
</evidence>
<dbReference type="InterPro" id="IPR011009">
    <property type="entry name" value="Kinase-like_dom_sf"/>
</dbReference>
<dbReference type="OrthoDB" id="2687876at2759"/>
<reference evidence="1 2" key="1">
    <citation type="submission" date="2019-03" db="EMBL/GenBank/DDBJ databases">
        <title>Draft genome sequence of Xylaria hypoxylon DSM 108379, a ubiquitous saprotrophic-parasitic fungi on hardwood.</title>
        <authorList>
            <person name="Buettner E."/>
            <person name="Leonhardt S."/>
            <person name="Gebauer A.M."/>
            <person name="Liers C."/>
            <person name="Hofrichter M."/>
            <person name="Kellner H."/>
        </authorList>
    </citation>
    <scope>NUCLEOTIDE SEQUENCE [LARGE SCALE GENOMIC DNA]</scope>
    <source>
        <strain evidence="1 2">DSM 108379</strain>
    </source>
</reference>
<dbReference type="Proteomes" id="UP000297716">
    <property type="component" value="Unassembled WGS sequence"/>
</dbReference>
<sequence>MDSTTTTTLTRSPTGAKLIAVQENNYRPGRRGSICDETGKFPTKRDGVSKPTKCLFLAEDGSLKWVGINAGVFPGWWWYRDTSHLVFPPFPTGSWNIGQIRRFENGEVGFTKTLEMPLEGIENAWHPTKIDFTEFELVRQVKDCNSNSGRLWHVKHPRFNKSIFVKIAPFLGCNWSKGVIENETRVYQLVDGLGIAPEFLGHVTYNGAIFGFALELVKGAKNTKKRDKSARIEVVKKLHALGITHGSAHHKNFLKVGKDVLIIDFEEARFGDRATDKLKDEDIRRIGDFKGDMSTWGSMDDEDDYVPDVNKFFDDMVDDEINWTDDSEAGESYD</sequence>
<protein>
    <recommendedName>
        <fullName evidence="3">Aminoglycoside phosphotransferase domain-containing protein</fullName>
    </recommendedName>
</protein>
<organism evidence="1 2">
    <name type="scientific">Xylaria hypoxylon</name>
    <dbReference type="NCBI Taxonomy" id="37992"/>
    <lineage>
        <taxon>Eukaryota</taxon>
        <taxon>Fungi</taxon>
        <taxon>Dikarya</taxon>
        <taxon>Ascomycota</taxon>
        <taxon>Pezizomycotina</taxon>
        <taxon>Sordariomycetes</taxon>
        <taxon>Xylariomycetidae</taxon>
        <taxon>Xylariales</taxon>
        <taxon>Xylariaceae</taxon>
        <taxon>Xylaria</taxon>
    </lineage>
</organism>